<sequence>MPGGLGLLQAGCCAQEPYKTADRFRRYYRSHHSEKRTECNQTGSIRGALRLSATTILEKARCRATLAAE</sequence>
<name>A0A0K2G6V9_NITMO</name>
<proteinExistence type="predicted"/>
<dbReference type="KEGG" id="nmv:NITMOv2_0226"/>
<reference evidence="1 2" key="1">
    <citation type="journal article" date="2015" name="Proc. Natl. Acad. Sci. U.S.A.">
        <title>Expanded metabolic versatility of ubiquitous nitrite-oxidizing bacteria from the genus Nitrospira.</title>
        <authorList>
            <person name="Koch H."/>
            <person name="Lucker S."/>
            <person name="Albertsen M."/>
            <person name="Kitzinger K."/>
            <person name="Herbold C."/>
            <person name="Spieck E."/>
            <person name="Nielsen P.H."/>
            <person name="Wagner M."/>
            <person name="Daims H."/>
        </authorList>
    </citation>
    <scope>NUCLEOTIDE SEQUENCE [LARGE SCALE GENOMIC DNA]</scope>
    <source>
        <strain evidence="1 2">NSP M-1</strain>
    </source>
</reference>
<evidence type="ECO:0000313" key="2">
    <source>
        <dbReference type="Proteomes" id="UP000069205"/>
    </source>
</evidence>
<organism evidence="1 2">
    <name type="scientific">Nitrospira moscoviensis</name>
    <dbReference type="NCBI Taxonomy" id="42253"/>
    <lineage>
        <taxon>Bacteria</taxon>
        <taxon>Pseudomonadati</taxon>
        <taxon>Nitrospirota</taxon>
        <taxon>Nitrospiria</taxon>
        <taxon>Nitrospirales</taxon>
        <taxon>Nitrospiraceae</taxon>
        <taxon>Nitrospira</taxon>
    </lineage>
</organism>
<gene>
    <name evidence="1" type="ORF">NITMOv2_0226</name>
</gene>
<dbReference type="AlphaFoldDB" id="A0A0K2G6V9"/>
<dbReference type="Proteomes" id="UP000069205">
    <property type="component" value="Chromosome"/>
</dbReference>
<dbReference type="PATRIC" id="fig|42253.5.peg.219"/>
<keyword evidence="2" id="KW-1185">Reference proteome</keyword>
<dbReference type="EMBL" id="CP011801">
    <property type="protein sequence ID" value="ALA56665.1"/>
    <property type="molecule type" value="Genomic_DNA"/>
</dbReference>
<dbReference type="STRING" id="42253.NITMOv2_0226"/>
<protein>
    <submittedName>
        <fullName evidence="1">Uncharacterized protein</fullName>
    </submittedName>
</protein>
<evidence type="ECO:0000313" key="1">
    <source>
        <dbReference type="EMBL" id="ALA56665.1"/>
    </source>
</evidence>
<accession>A0A0K2G6V9</accession>